<dbReference type="Gene3D" id="1.10.10.350">
    <property type="match status" value="1"/>
</dbReference>
<evidence type="ECO:0000256" key="3">
    <source>
        <dbReference type="ARBA" id="ARBA00022490"/>
    </source>
</evidence>
<evidence type="ECO:0000256" key="8">
    <source>
        <dbReference type="ARBA" id="ARBA00023146"/>
    </source>
</evidence>
<evidence type="ECO:0000256" key="9">
    <source>
        <dbReference type="ARBA" id="ARBA00048573"/>
    </source>
</evidence>
<evidence type="ECO:0000256" key="7">
    <source>
        <dbReference type="ARBA" id="ARBA00022917"/>
    </source>
</evidence>
<dbReference type="GO" id="GO:0004826">
    <property type="term" value="F:phenylalanine-tRNA ligase activity"/>
    <property type="evidence" value="ECO:0007669"/>
    <property type="project" value="InterPro"/>
</dbReference>
<dbReference type="InterPro" id="IPR002904">
    <property type="entry name" value="Lys-tRNA-ligase"/>
</dbReference>
<evidence type="ECO:0000313" key="12">
    <source>
        <dbReference type="EMBL" id="KKR42565.1"/>
    </source>
</evidence>
<dbReference type="AlphaFoldDB" id="A0A0G0T5Z0"/>
<evidence type="ECO:0000256" key="4">
    <source>
        <dbReference type="ARBA" id="ARBA00022598"/>
    </source>
</evidence>
<name>A0A0G0T5Z0_9BACT</name>
<evidence type="ECO:0000256" key="2">
    <source>
        <dbReference type="ARBA" id="ARBA00005594"/>
    </source>
</evidence>
<evidence type="ECO:0000256" key="5">
    <source>
        <dbReference type="ARBA" id="ARBA00022741"/>
    </source>
</evidence>
<evidence type="ECO:0000256" key="6">
    <source>
        <dbReference type="ARBA" id="ARBA00022840"/>
    </source>
</evidence>
<dbReference type="Gene3D" id="3.40.50.620">
    <property type="entry name" value="HUPs"/>
    <property type="match status" value="2"/>
</dbReference>
<dbReference type="Pfam" id="PF03483">
    <property type="entry name" value="B3_4"/>
    <property type="match status" value="1"/>
</dbReference>
<comment type="subcellular location">
    <subcellularLocation>
        <location evidence="1 10">Cytoplasm</location>
    </subcellularLocation>
</comment>
<dbReference type="GO" id="GO:0005737">
    <property type="term" value="C:cytoplasm"/>
    <property type="evidence" value="ECO:0007669"/>
    <property type="project" value="UniProtKB-SubCell"/>
</dbReference>
<dbReference type="Pfam" id="PF01921">
    <property type="entry name" value="tRNA-synt_1f"/>
    <property type="match status" value="1"/>
</dbReference>
<dbReference type="NCBIfam" id="TIGR00467">
    <property type="entry name" value="lysS_arch"/>
    <property type="match status" value="1"/>
</dbReference>
<feature type="domain" description="B3/B4 tRNA-binding" evidence="11">
    <location>
        <begin position="601"/>
        <end position="755"/>
    </location>
</feature>
<dbReference type="GO" id="GO:0006430">
    <property type="term" value="P:lysyl-tRNA aminoacylation"/>
    <property type="evidence" value="ECO:0007669"/>
    <property type="project" value="UniProtKB-UniRule"/>
</dbReference>
<dbReference type="SMART" id="SM00873">
    <property type="entry name" value="B3_4"/>
    <property type="match status" value="1"/>
</dbReference>
<dbReference type="Gene3D" id="3.50.40.10">
    <property type="entry name" value="Phenylalanyl-trna Synthetase, Chain B, domain 3"/>
    <property type="match status" value="1"/>
</dbReference>
<dbReference type="InterPro" id="IPR045462">
    <property type="entry name" value="aa-tRNA-synth_I_cd-bd"/>
</dbReference>
<dbReference type="SUPFAM" id="SSF52374">
    <property type="entry name" value="Nucleotidylyl transferase"/>
    <property type="match status" value="1"/>
</dbReference>
<dbReference type="InterPro" id="IPR005146">
    <property type="entry name" value="B3/B4_tRNA-bd"/>
</dbReference>
<protein>
    <recommendedName>
        <fullName evidence="10">Lysine--tRNA ligase</fullName>
        <ecNumber evidence="10">6.1.1.6</ecNumber>
    </recommendedName>
    <alternativeName>
        <fullName evidence="10">Lysyl-tRNA synthetase</fullName>
        <shortName evidence="10">LysRS</shortName>
    </alternativeName>
</protein>
<dbReference type="GO" id="GO:0000049">
    <property type="term" value="F:tRNA binding"/>
    <property type="evidence" value="ECO:0007669"/>
    <property type="project" value="InterPro"/>
</dbReference>
<keyword evidence="5 10" id="KW-0547">Nucleotide-binding</keyword>
<dbReference type="Proteomes" id="UP000034881">
    <property type="component" value="Unassembled WGS sequence"/>
</dbReference>
<keyword evidence="6 10" id="KW-0067">ATP-binding</keyword>
<reference evidence="12 13" key="1">
    <citation type="journal article" date="2015" name="Nature">
        <title>rRNA introns, odd ribosomes, and small enigmatic genomes across a large radiation of phyla.</title>
        <authorList>
            <person name="Brown C.T."/>
            <person name="Hug L.A."/>
            <person name="Thomas B.C."/>
            <person name="Sharon I."/>
            <person name="Castelle C.J."/>
            <person name="Singh A."/>
            <person name="Wilkins M.J."/>
            <person name="Williams K.H."/>
            <person name="Banfield J.F."/>
        </authorList>
    </citation>
    <scope>NUCLEOTIDE SEQUENCE [LARGE SCALE GENOMIC DNA]</scope>
</reference>
<dbReference type="Gene3D" id="1.10.10.770">
    <property type="match status" value="1"/>
</dbReference>
<dbReference type="Pfam" id="PF19269">
    <property type="entry name" value="Anticodon_2"/>
    <property type="match status" value="1"/>
</dbReference>
<dbReference type="EC" id="6.1.1.6" evidence="10"/>
<proteinExistence type="inferred from homology"/>
<keyword evidence="8 10" id="KW-0030">Aminoacyl-tRNA synthetase</keyword>
<dbReference type="PANTHER" id="PTHR37940:SF1">
    <property type="entry name" value="LYSINE--TRNA LIGASE"/>
    <property type="match status" value="1"/>
</dbReference>
<dbReference type="GO" id="GO:0005524">
    <property type="term" value="F:ATP binding"/>
    <property type="evidence" value="ECO:0007669"/>
    <property type="project" value="UniProtKB-UniRule"/>
</dbReference>
<comment type="similarity">
    <text evidence="2 10">Belongs to the class-I aminoacyl-tRNA synthetase family.</text>
</comment>
<dbReference type="SUPFAM" id="SSF48163">
    <property type="entry name" value="An anticodon-binding domain of class I aminoacyl-tRNA synthetases"/>
    <property type="match status" value="1"/>
</dbReference>
<dbReference type="HAMAP" id="MF_00177">
    <property type="entry name" value="Lys_tRNA_synth_class1"/>
    <property type="match status" value="1"/>
</dbReference>
<dbReference type="PATRIC" id="fig|1618431.3.peg.15"/>
<dbReference type="InterPro" id="IPR008925">
    <property type="entry name" value="aa_tRNA-synth_I_cd-bd_sf"/>
</dbReference>
<accession>A0A0G0T5Z0</accession>
<comment type="caution">
    <text evidence="10">Lacks conserved residue(s) required for the propagation of feature annotation.</text>
</comment>
<dbReference type="InterPro" id="IPR020751">
    <property type="entry name" value="aa-tRNA-synth_I_codon-bd_sub2"/>
</dbReference>
<gene>
    <name evidence="10" type="primary">lysS</name>
    <name evidence="12" type="ORF">UT77_C0001G0016</name>
</gene>
<dbReference type="SUPFAM" id="SSF56037">
    <property type="entry name" value="PheT/TilS domain"/>
    <property type="match status" value="1"/>
</dbReference>
<keyword evidence="4 10" id="KW-0436">Ligase</keyword>
<comment type="catalytic activity">
    <reaction evidence="9 10">
        <text>tRNA(Lys) + L-lysine + ATP = L-lysyl-tRNA(Lys) + AMP + diphosphate</text>
        <dbReference type="Rhea" id="RHEA:20792"/>
        <dbReference type="Rhea" id="RHEA-COMP:9696"/>
        <dbReference type="Rhea" id="RHEA-COMP:9697"/>
        <dbReference type="ChEBI" id="CHEBI:30616"/>
        <dbReference type="ChEBI" id="CHEBI:32551"/>
        <dbReference type="ChEBI" id="CHEBI:33019"/>
        <dbReference type="ChEBI" id="CHEBI:78442"/>
        <dbReference type="ChEBI" id="CHEBI:78529"/>
        <dbReference type="ChEBI" id="CHEBI:456215"/>
        <dbReference type="EC" id="6.1.1.6"/>
    </reaction>
</comment>
<sequence>MYWADRVAKEIINSKKYMPYWVDDMFTPSGFAHIGSLRGPLVHDLIYKALLHSGQDVKSTYVFNDFDPIDGLPKELEKDFSKYLGFPLRNVPSPEKGFKSFAHFFAEDFKKVLKSLGANPQFLSSYDMYHEGKFDQAIKLALDNAEKIQDIYQKVSGSKKKEAGWLPLQVICQMCGKLGTTRVHDWDGETVAYTCEPDMVKWAKGCGYTGRISPFGGNGKLPWKVDWPAHWMVMGVTIEGAGKDHSSAGGSRDIARELVKEVFNIEEPYNLPYEFFLIGGKKMASSKGLGLKARDFNQLLPSELARFLFSRTDYKQAVEFDPLGTMAIPDLYDEYDRCFNAYLERSNEDLARIFEMSQIKSLPSKDKILLPRFRDIVNYIQIPNIDVLKKYEEIKGKKLSGIEIEIIKERTEYARVWIREYAPEEFKLQFSETLPEKARELTDEQKQYLKKAINLIEENDNPEKLQLVLYDLAKELKIDAKSAFAAIYTVLIGKAYGPKAGWLILSLDKKFVRQRFDEVLQIENATVAVNDVKLNNLNKPEIFSIDKELKRKFPSVSVGIAIIKGVEIKKADERLEKEKQELLASLQGLTTEQIGQYPEVLNYRKLYKETGIDWHSRRPSPEALLRRIALNKGLYAVNTCVDAYNLVVMKYRVSAGAFDLDRIKFPTILRSAEEGEEILLLGDEQQTKYKQGEVAYFDQKGGFNIDFNYRDAKRTAVQLETKNLYINVDGIYDITPQKVEEVLKEVCDIIIKYCGGQVEVFGMEAG</sequence>
<evidence type="ECO:0000259" key="11">
    <source>
        <dbReference type="SMART" id="SM00873"/>
    </source>
</evidence>
<keyword evidence="7 10" id="KW-0648">Protein biosynthesis</keyword>
<dbReference type="InterPro" id="IPR014729">
    <property type="entry name" value="Rossmann-like_a/b/a_fold"/>
</dbReference>
<dbReference type="InterPro" id="IPR020825">
    <property type="entry name" value="Phe-tRNA_synthase-like_B3/B4"/>
</dbReference>
<organism evidence="12 13">
    <name type="scientific">Candidatus Daviesbacteria bacterium GW2011_GWC2_40_12</name>
    <dbReference type="NCBI Taxonomy" id="1618431"/>
    <lineage>
        <taxon>Bacteria</taxon>
        <taxon>Candidatus Daviesiibacteriota</taxon>
    </lineage>
</organism>
<keyword evidence="3 10" id="KW-0963">Cytoplasm</keyword>
<comment type="caution">
    <text evidence="12">The sequence shown here is derived from an EMBL/GenBank/DDBJ whole genome shotgun (WGS) entry which is preliminary data.</text>
</comment>
<evidence type="ECO:0000256" key="1">
    <source>
        <dbReference type="ARBA" id="ARBA00004496"/>
    </source>
</evidence>
<evidence type="ECO:0000256" key="10">
    <source>
        <dbReference type="HAMAP-Rule" id="MF_00177"/>
    </source>
</evidence>
<dbReference type="GO" id="GO:0004824">
    <property type="term" value="F:lysine-tRNA ligase activity"/>
    <property type="evidence" value="ECO:0007669"/>
    <property type="project" value="UniProtKB-UniRule"/>
</dbReference>
<evidence type="ECO:0000313" key="13">
    <source>
        <dbReference type="Proteomes" id="UP000034881"/>
    </source>
</evidence>
<dbReference type="EMBL" id="LBYB01000001">
    <property type="protein sequence ID" value="KKR42565.1"/>
    <property type="molecule type" value="Genomic_DNA"/>
</dbReference>
<dbReference type="PANTHER" id="PTHR37940">
    <property type="entry name" value="LYSINE--TRNA LIGASE"/>
    <property type="match status" value="1"/>
</dbReference>